<dbReference type="Pfam" id="PF09694">
    <property type="entry name" value="Gcw_chp"/>
    <property type="match status" value="1"/>
</dbReference>
<dbReference type="EMBL" id="LAZR01038586">
    <property type="protein sequence ID" value="KKL19171.1"/>
    <property type="molecule type" value="Genomic_DNA"/>
</dbReference>
<evidence type="ECO:0000313" key="1">
    <source>
        <dbReference type="EMBL" id="KKL19171.1"/>
    </source>
</evidence>
<protein>
    <recommendedName>
        <fullName evidence="2">Alginate export domain-containing protein</fullName>
    </recommendedName>
</protein>
<proteinExistence type="predicted"/>
<comment type="caution">
    <text evidence="1">The sequence shown here is derived from an EMBL/GenBank/DDBJ whole genome shotgun (WGS) entry which is preliminary data.</text>
</comment>
<evidence type="ECO:0008006" key="2">
    <source>
        <dbReference type="Google" id="ProtNLM"/>
    </source>
</evidence>
<sequence>MRFILSLVTAATVMTSAGVVAAPFSSEGSVTLVSDYYFRGISQTEQGPAIQGSVSINHQDGWYASAWGSNIRFGEGSMELDLSLGRHWALDENWALDMGLVQYRYPEGDNDTTGYNYMEGYAKLNYQDWQLGLALSDSYFGNDVGKFWYLSLDWQQTLTSELQLNWHLGYNQFDNDQEFKTFLGSPVMDGSGYTDWGLTLSTEQLGLTWSVGYVGNSIANDACADICDNRLLLSVAKSF</sequence>
<organism evidence="1">
    <name type="scientific">marine sediment metagenome</name>
    <dbReference type="NCBI Taxonomy" id="412755"/>
    <lineage>
        <taxon>unclassified sequences</taxon>
        <taxon>metagenomes</taxon>
        <taxon>ecological metagenomes</taxon>
    </lineage>
</organism>
<gene>
    <name evidence="1" type="ORF">LCGC14_2468160</name>
</gene>
<dbReference type="AlphaFoldDB" id="A0A0F9DN97"/>
<accession>A0A0F9DN97</accession>
<dbReference type="InterPro" id="IPR010239">
    <property type="entry name" value="CHP02001"/>
</dbReference>
<reference evidence="1" key="1">
    <citation type="journal article" date="2015" name="Nature">
        <title>Complex archaea that bridge the gap between prokaryotes and eukaryotes.</title>
        <authorList>
            <person name="Spang A."/>
            <person name="Saw J.H."/>
            <person name="Jorgensen S.L."/>
            <person name="Zaremba-Niedzwiedzka K."/>
            <person name="Martijn J."/>
            <person name="Lind A.E."/>
            <person name="van Eijk R."/>
            <person name="Schleper C."/>
            <person name="Guy L."/>
            <person name="Ettema T.J."/>
        </authorList>
    </citation>
    <scope>NUCLEOTIDE SEQUENCE</scope>
</reference>
<dbReference type="SUPFAM" id="SSF56935">
    <property type="entry name" value="Porins"/>
    <property type="match status" value="1"/>
</dbReference>
<name>A0A0F9DN97_9ZZZZ</name>
<dbReference type="NCBIfam" id="TIGR02001">
    <property type="entry name" value="gcw_chp"/>
    <property type="match status" value="1"/>
</dbReference>